<name>A0ABD0BHY6_CORUL</name>
<protein>
    <recommendedName>
        <fullName evidence="3">Secreted protein</fullName>
    </recommendedName>
</protein>
<dbReference type="AlphaFoldDB" id="A0ABD0BHY6"/>
<evidence type="ECO:0000313" key="1">
    <source>
        <dbReference type="EMBL" id="GJJ43713.1"/>
    </source>
</evidence>
<proteinExistence type="predicted"/>
<dbReference type="Proteomes" id="UP001205910">
    <property type="component" value="Unassembled WGS sequence"/>
</dbReference>
<gene>
    <name evidence="1" type="ORF">CULCOIPH005_19020</name>
</gene>
<evidence type="ECO:0000313" key="2">
    <source>
        <dbReference type="Proteomes" id="UP001205910"/>
    </source>
</evidence>
<reference evidence="1 2" key="1">
    <citation type="submission" date="2021-11" db="EMBL/GenBank/DDBJ databases">
        <title>Whole genome sequences of diphtheriae toxin producing Corynebacterium ulcerans isolates from cats in Osaka, Japan.</title>
        <authorList>
            <person name="Umeda K."/>
            <person name="Hirai Y."/>
        </authorList>
    </citation>
    <scope>NUCLEOTIDE SEQUENCE [LARGE SCALE GENOMIC DNA]</scope>
    <source>
        <strain evidence="1 2">12109B-1</strain>
    </source>
</reference>
<dbReference type="EMBL" id="BQFK01000005">
    <property type="protein sequence ID" value="GJJ43713.1"/>
    <property type="molecule type" value="Genomic_DNA"/>
</dbReference>
<accession>A0ABD0BHY6</accession>
<comment type="caution">
    <text evidence="1">The sequence shown here is derived from an EMBL/GenBank/DDBJ whole genome shotgun (WGS) entry which is preliminary data.</text>
</comment>
<organism evidence="1 2">
    <name type="scientific">Corynebacterium ulcerans</name>
    <dbReference type="NCBI Taxonomy" id="65058"/>
    <lineage>
        <taxon>Bacteria</taxon>
        <taxon>Bacillati</taxon>
        <taxon>Actinomycetota</taxon>
        <taxon>Actinomycetes</taxon>
        <taxon>Mycobacteriales</taxon>
        <taxon>Corynebacteriaceae</taxon>
        <taxon>Corynebacterium</taxon>
    </lineage>
</organism>
<evidence type="ECO:0008006" key="3">
    <source>
        <dbReference type="Google" id="ProtNLM"/>
    </source>
</evidence>
<sequence length="77" mass="7974">MSAQRLVLVAATALEMAHAQVALRVRVQVVVPKAATTLSASLAQAVAAVSSVNKAVTDRSKVLVRSVRAADVVQVPQ</sequence>